<dbReference type="PRINTS" id="PR00039">
    <property type="entry name" value="HTHLYSR"/>
</dbReference>
<keyword evidence="7" id="KW-1185">Reference proteome</keyword>
<dbReference type="InterPro" id="IPR000847">
    <property type="entry name" value="LysR_HTH_N"/>
</dbReference>
<evidence type="ECO:0000256" key="1">
    <source>
        <dbReference type="ARBA" id="ARBA00009437"/>
    </source>
</evidence>
<evidence type="ECO:0000313" key="6">
    <source>
        <dbReference type="EMBL" id="MBD1221241.1"/>
    </source>
</evidence>
<evidence type="ECO:0000256" key="3">
    <source>
        <dbReference type="ARBA" id="ARBA00023125"/>
    </source>
</evidence>
<organism evidence="6 7">
    <name type="scientific">Virgibacillus halodenitrificans</name>
    <name type="common">Bacillus halodenitrificans</name>
    <dbReference type="NCBI Taxonomy" id="1482"/>
    <lineage>
        <taxon>Bacteria</taxon>
        <taxon>Bacillati</taxon>
        <taxon>Bacillota</taxon>
        <taxon>Bacilli</taxon>
        <taxon>Bacillales</taxon>
        <taxon>Bacillaceae</taxon>
        <taxon>Virgibacillus</taxon>
    </lineage>
</organism>
<comment type="similarity">
    <text evidence="1">Belongs to the LysR transcriptional regulatory family.</text>
</comment>
<evidence type="ECO:0000259" key="5">
    <source>
        <dbReference type="PROSITE" id="PS50931"/>
    </source>
</evidence>
<dbReference type="InterPro" id="IPR036390">
    <property type="entry name" value="WH_DNA-bd_sf"/>
</dbReference>
<evidence type="ECO:0000256" key="4">
    <source>
        <dbReference type="ARBA" id="ARBA00023163"/>
    </source>
</evidence>
<accession>A0ABR7VIY7</accession>
<dbReference type="Gene3D" id="1.10.10.10">
    <property type="entry name" value="Winged helix-like DNA-binding domain superfamily/Winged helix DNA-binding domain"/>
    <property type="match status" value="1"/>
</dbReference>
<dbReference type="RefSeq" id="WP_019377489.1">
    <property type="nucleotide sequence ID" value="NZ_JACWEZ010000001.1"/>
</dbReference>
<name>A0ABR7VIY7_VIRHA</name>
<dbReference type="PROSITE" id="PS50931">
    <property type="entry name" value="HTH_LYSR"/>
    <property type="match status" value="1"/>
</dbReference>
<feature type="domain" description="HTH lysR-type" evidence="5">
    <location>
        <begin position="1"/>
        <end position="58"/>
    </location>
</feature>
<dbReference type="Pfam" id="PF03466">
    <property type="entry name" value="LysR_substrate"/>
    <property type="match status" value="1"/>
</dbReference>
<keyword evidence="3" id="KW-0238">DNA-binding</keyword>
<gene>
    <name evidence="6" type="ORF">IC602_01280</name>
</gene>
<dbReference type="Pfam" id="PF00126">
    <property type="entry name" value="HTH_1"/>
    <property type="match status" value="1"/>
</dbReference>
<evidence type="ECO:0000313" key="7">
    <source>
        <dbReference type="Proteomes" id="UP000621631"/>
    </source>
</evidence>
<reference evidence="6 7" key="1">
    <citation type="submission" date="2020-09" db="EMBL/GenBank/DDBJ databases">
        <title>Draft Genome Sequences of Oil-Oxidizing Bacteria Halomonas titanicae, Marinobacter lutaoensis, and Virgibacillus halodenitrificans Isolated from Highly Saline Environments.</title>
        <authorList>
            <person name="Grouzdev D.S."/>
            <person name="Sokolova D.S."/>
            <person name="Semenova E.M."/>
            <person name="Borzenkov I.A."/>
            <person name="Bidzhieva S.K."/>
            <person name="Poltaraus A.B."/>
            <person name="Nazina T.N."/>
        </authorList>
    </citation>
    <scope>NUCLEOTIDE SEQUENCE [LARGE SCALE GENOMIC DNA]</scope>
    <source>
        <strain evidence="6 7">VKM B-3472D</strain>
    </source>
</reference>
<protein>
    <submittedName>
        <fullName evidence="6">LysR family transcriptional regulator</fullName>
    </submittedName>
</protein>
<sequence>MDMNKLKHFITIVEEGSVSKAAAVLNMTQPPLSMAIKKFENEIGFKLFIRRGKRLELTAPGKILYEKGKELIISSNAIIKEAKEQDEGKTGAVTIGCSTVANLTIIPEVVKRMNDNKMNITLKVMEGNTAFILEQLRLHHMDIGLVRNIFDKEDFHTTALLYEPLYVALPPKHSLNNKSSVSLTELTEDNFLMPYTTLGYGISDFILEGCQSFNFNPNIIYWGTETLPMLDMVNRGLGIAFVPALFKQIKNFSLPNLVKLENPEIRASLNLTTLKNSVKKSATEQFLLITKEVIEDYNRKMI</sequence>
<dbReference type="PANTHER" id="PTHR30346:SF17">
    <property type="entry name" value="LYSR FAMILY TRANSCRIPTIONAL REGULATOR"/>
    <property type="match status" value="1"/>
</dbReference>
<proteinExistence type="inferred from homology"/>
<keyword evidence="2" id="KW-0805">Transcription regulation</keyword>
<dbReference type="CDD" id="cd05466">
    <property type="entry name" value="PBP2_LTTR_substrate"/>
    <property type="match status" value="1"/>
</dbReference>
<comment type="caution">
    <text evidence="6">The sequence shown here is derived from an EMBL/GenBank/DDBJ whole genome shotgun (WGS) entry which is preliminary data.</text>
</comment>
<keyword evidence="4" id="KW-0804">Transcription</keyword>
<dbReference type="EMBL" id="JACWEZ010000001">
    <property type="protein sequence ID" value="MBD1221241.1"/>
    <property type="molecule type" value="Genomic_DNA"/>
</dbReference>
<dbReference type="SUPFAM" id="SSF53850">
    <property type="entry name" value="Periplasmic binding protein-like II"/>
    <property type="match status" value="1"/>
</dbReference>
<dbReference type="PANTHER" id="PTHR30346">
    <property type="entry name" value="TRANSCRIPTIONAL DUAL REGULATOR HCAR-RELATED"/>
    <property type="match status" value="1"/>
</dbReference>
<dbReference type="SUPFAM" id="SSF46785">
    <property type="entry name" value="Winged helix' DNA-binding domain"/>
    <property type="match status" value="1"/>
</dbReference>
<dbReference type="InterPro" id="IPR036388">
    <property type="entry name" value="WH-like_DNA-bd_sf"/>
</dbReference>
<dbReference type="Gene3D" id="3.40.190.290">
    <property type="match status" value="1"/>
</dbReference>
<evidence type="ECO:0000256" key="2">
    <source>
        <dbReference type="ARBA" id="ARBA00023015"/>
    </source>
</evidence>
<dbReference type="Proteomes" id="UP000621631">
    <property type="component" value="Unassembled WGS sequence"/>
</dbReference>
<dbReference type="InterPro" id="IPR005119">
    <property type="entry name" value="LysR_subst-bd"/>
</dbReference>